<keyword evidence="2" id="KW-1185">Reference proteome</keyword>
<comment type="caution">
    <text evidence="1">The sequence shown here is derived from an EMBL/GenBank/DDBJ whole genome shotgun (WGS) entry which is preliminary data.</text>
</comment>
<accession>A0A2N3LB68</accession>
<dbReference type="Proteomes" id="UP000233332">
    <property type="component" value="Unassembled WGS sequence"/>
</dbReference>
<name>A0A2N3LB68_9PROT</name>
<proteinExistence type="predicted"/>
<sequence length="64" mass="7431">MKSDLIGFETVADIVKGWPGEGDNFPRPAKHDNDGRPLWEREDIVKFAYQMHGVSTHKMLDRYQ</sequence>
<evidence type="ECO:0000313" key="1">
    <source>
        <dbReference type="EMBL" id="PKR60075.1"/>
    </source>
</evidence>
<evidence type="ECO:0000313" key="2">
    <source>
        <dbReference type="Proteomes" id="UP000233332"/>
    </source>
</evidence>
<dbReference type="RefSeq" id="WP_101299285.1">
    <property type="nucleotide sequence ID" value="NZ_NXGX01000001.1"/>
</dbReference>
<organism evidence="1 2">
    <name type="scientific">Thalassospira lohafexi</name>
    <dbReference type="NCBI Taxonomy" id="744227"/>
    <lineage>
        <taxon>Bacteria</taxon>
        <taxon>Pseudomonadati</taxon>
        <taxon>Pseudomonadota</taxon>
        <taxon>Alphaproteobacteria</taxon>
        <taxon>Rhodospirillales</taxon>
        <taxon>Thalassospiraceae</taxon>
        <taxon>Thalassospira</taxon>
    </lineage>
</organism>
<dbReference type="AlphaFoldDB" id="A0A2N3LB68"/>
<protein>
    <submittedName>
        <fullName evidence="1">Uncharacterized protein</fullName>
    </submittedName>
</protein>
<gene>
    <name evidence="1" type="ORF">COO92_01495</name>
</gene>
<dbReference type="EMBL" id="NXGX01000001">
    <property type="protein sequence ID" value="PKR60075.1"/>
    <property type="molecule type" value="Genomic_DNA"/>
</dbReference>
<reference evidence="1 2" key="1">
    <citation type="submission" date="2017-09" db="EMBL/GenBank/DDBJ databases">
        <title>Biodiversity and function of Thalassospira species in the particle-attached aromatic-hydrocarbon-degrading consortia from the surface seawater of the China South Sea.</title>
        <authorList>
            <person name="Dong C."/>
            <person name="Lai Q."/>
            <person name="Shao Z."/>
        </authorList>
    </citation>
    <scope>NUCLEOTIDE SEQUENCE [LARGE SCALE GENOMIC DNA]</scope>
    <source>
        <strain evidence="1 2">139Z-12</strain>
    </source>
</reference>